<sequence>MHRCLAPIEPGGSNAEEEDTAMTQPAGNGATPAPAIDWRMSAALENVLRGSDDLPEVTSLEGAVRAWLELDPERRRAATLTPEHPLVLDGAKHASCSSELIAKLAKQLPPA</sequence>
<dbReference type="EMBL" id="FXUI01000011">
    <property type="protein sequence ID" value="SMP78508.1"/>
    <property type="molecule type" value="Genomic_DNA"/>
</dbReference>
<comment type="caution">
    <text evidence="2">The sequence shown here is derived from an EMBL/GenBank/DDBJ whole genome shotgun (WGS) entry which is preliminary data.</text>
</comment>
<name>A0ABY1QR18_9SPHN</name>
<protein>
    <submittedName>
        <fullName evidence="2">Uncharacterized protein</fullName>
    </submittedName>
</protein>
<evidence type="ECO:0000256" key="1">
    <source>
        <dbReference type="SAM" id="MobiDB-lite"/>
    </source>
</evidence>
<keyword evidence="3" id="KW-1185">Reference proteome</keyword>
<dbReference type="RefSeq" id="WP_283406822.1">
    <property type="nucleotide sequence ID" value="NZ_FXUI01000011.1"/>
</dbReference>
<evidence type="ECO:0000313" key="2">
    <source>
        <dbReference type="EMBL" id="SMP78508.1"/>
    </source>
</evidence>
<proteinExistence type="predicted"/>
<accession>A0ABY1QR18</accession>
<evidence type="ECO:0000313" key="3">
    <source>
        <dbReference type="Proteomes" id="UP001157910"/>
    </source>
</evidence>
<gene>
    <name evidence="2" type="ORF">SAMN06296065_11135</name>
</gene>
<feature type="region of interest" description="Disordered" evidence="1">
    <location>
        <begin position="1"/>
        <end position="34"/>
    </location>
</feature>
<organism evidence="2 3">
    <name type="scientific">Novosphingobium panipatense</name>
    <dbReference type="NCBI Taxonomy" id="428991"/>
    <lineage>
        <taxon>Bacteria</taxon>
        <taxon>Pseudomonadati</taxon>
        <taxon>Pseudomonadota</taxon>
        <taxon>Alphaproteobacteria</taxon>
        <taxon>Sphingomonadales</taxon>
        <taxon>Sphingomonadaceae</taxon>
        <taxon>Novosphingobium</taxon>
    </lineage>
</organism>
<dbReference type="Proteomes" id="UP001157910">
    <property type="component" value="Unassembled WGS sequence"/>
</dbReference>
<reference evidence="2 3" key="1">
    <citation type="submission" date="2017-05" db="EMBL/GenBank/DDBJ databases">
        <authorList>
            <person name="Varghese N."/>
            <person name="Submissions S."/>
        </authorList>
    </citation>
    <scope>NUCLEOTIDE SEQUENCE [LARGE SCALE GENOMIC DNA]</scope>
    <source>
        <strain evidence="2 3">SM16</strain>
    </source>
</reference>